<keyword evidence="3" id="KW-1185">Reference proteome</keyword>
<evidence type="ECO:0000313" key="2">
    <source>
        <dbReference type="EMBL" id="GEL25453.1"/>
    </source>
</evidence>
<organism evidence="2 3">
    <name type="scientific">Pseudonocardia sulfidoxydans NBRC 16205</name>
    <dbReference type="NCBI Taxonomy" id="1223511"/>
    <lineage>
        <taxon>Bacteria</taxon>
        <taxon>Bacillati</taxon>
        <taxon>Actinomycetota</taxon>
        <taxon>Actinomycetes</taxon>
        <taxon>Pseudonocardiales</taxon>
        <taxon>Pseudonocardiaceae</taxon>
        <taxon>Pseudonocardia</taxon>
    </lineage>
</organism>
<protein>
    <recommendedName>
        <fullName evidence="1">Glycosyltransferase 2-like domain-containing protein</fullName>
    </recommendedName>
</protein>
<dbReference type="InterPro" id="IPR029044">
    <property type="entry name" value="Nucleotide-diphossugar_trans"/>
</dbReference>
<dbReference type="Proteomes" id="UP000321685">
    <property type="component" value="Unassembled WGS sequence"/>
</dbReference>
<dbReference type="Pfam" id="PF00535">
    <property type="entry name" value="Glycos_transf_2"/>
    <property type="match status" value="1"/>
</dbReference>
<sequence>MGLPTFDVAIPCYRYGTMLPTAVRSVLDQESVEVRIRIIDDASGDGSADVARELAAADPRVEVVEHPVNKGHIATFTEGVIDFPTGDYTLLMSADDALTPGALRRAADLFRERPDVVLVYGNAIYWDDGEPMPTARTGPARHIVYDGRDWLRRRFAVGANCAASPAVITRTETQQKAGGYDAACLHTSDFEMWMRLSLYGSVGFLADVDQAYCRGHGENMSVEAEERNGGVGDLRMRLLACTVLLDKAGVMLPDADKLDRTVRRRLAADALLRVSRSYDKGARDEDANRQLVEFAREAVDDLASLPEWHALKLRERLGPRVSHAVSPLVITAAGRRVRQIWRDRRLDRAGV</sequence>
<dbReference type="EMBL" id="BJVJ01000054">
    <property type="protein sequence ID" value="GEL25453.1"/>
    <property type="molecule type" value="Genomic_DNA"/>
</dbReference>
<feature type="domain" description="Glycosyltransferase 2-like" evidence="1">
    <location>
        <begin position="8"/>
        <end position="136"/>
    </location>
</feature>
<accession>A0A511DMH6</accession>
<name>A0A511DMH6_9PSEU</name>
<dbReference type="SUPFAM" id="SSF53448">
    <property type="entry name" value="Nucleotide-diphospho-sugar transferases"/>
    <property type="match status" value="1"/>
</dbReference>
<comment type="caution">
    <text evidence="2">The sequence shown here is derived from an EMBL/GenBank/DDBJ whole genome shotgun (WGS) entry which is preliminary data.</text>
</comment>
<reference evidence="2 3" key="1">
    <citation type="submission" date="2019-07" db="EMBL/GenBank/DDBJ databases">
        <title>Whole genome shotgun sequence of Pseudonocardia sulfidoxydans NBRC 16205.</title>
        <authorList>
            <person name="Hosoyama A."/>
            <person name="Uohara A."/>
            <person name="Ohji S."/>
            <person name="Ichikawa N."/>
        </authorList>
    </citation>
    <scope>NUCLEOTIDE SEQUENCE [LARGE SCALE GENOMIC DNA]</scope>
    <source>
        <strain evidence="2 3">NBRC 16205</strain>
    </source>
</reference>
<dbReference type="InterPro" id="IPR050834">
    <property type="entry name" value="Glycosyltransf_2"/>
</dbReference>
<gene>
    <name evidence="2" type="ORF">PSU4_44070</name>
</gene>
<dbReference type="PANTHER" id="PTHR43685:SF2">
    <property type="entry name" value="GLYCOSYLTRANSFERASE 2-LIKE DOMAIN-CONTAINING PROTEIN"/>
    <property type="match status" value="1"/>
</dbReference>
<dbReference type="AlphaFoldDB" id="A0A511DMH6"/>
<dbReference type="InterPro" id="IPR001173">
    <property type="entry name" value="Glyco_trans_2-like"/>
</dbReference>
<evidence type="ECO:0000313" key="3">
    <source>
        <dbReference type="Proteomes" id="UP000321685"/>
    </source>
</evidence>
<dbReference type="Gene3D" id="3.90.550.10">
    <property type="entry name" value="Spore Coat Polysaccharide Biosynthesis Protein SpsA, Chain A"/>
    <property type="match status" value="1"/>
</dbReference>
<evidence type="ECO:0000259" key="1">
    <source>
        <dbReference type="Pfam" id="PF00535"/>
    </source>
</evidence>
<proteinExistence type="predicted"/>
<dbReference type="PANTHER" id="PTHR43685">
    <property type="entry name" value="GLYCOSYLTRANSFERASE"/>
    <property type="match status" value="1"/>
</dbReference>